<evidence type="ECO:0000256" key="5">
    <source>
        <dbReference type="SAM" id="Phobius"/>
    </source>
</evidence>
<dbReference type="WBParaSite" id="SBAD_0000236001-mRNA-1">
    <property type="protein sequence ID" value="SBAD_0000236001-mRNA-1"/>
    <property type="gene ID" value="SBAD_0000236001"/>
</dbReference>
<evidence type="ECO:0000256" key="3">
    <source>
        <dbReference type="ARBA" id="ARBA00022989"/>
    </source>
</evidence>
<reference evidence="8" key="1">
    <citation type="submission" date="2016-06" db="UniProtKB">
        <authorList>
            <consortium name="WormBaseParasite"/>
        </authorList>
    </citation>
    <scope>IDENTIFICATION</scope>
</reference>
<keyword evidence="2 5" id="KW-0812">Transmembrane</keyword>
<reference evidence="6 7" key="2">
    <citation type="submission" date="2018-11" db="EMBL/GenBank/DDBJ databases">
        <authorList>
            <consortium name="Pathogen Informatics"/>
        </authorList>
    </citation>
    <scope>NUCLEOTIDE SEQUENCE [LARGE SCALE GENOMIC DNA]</scope>
</reference>
<evidence type="ECO:0000256" key="1">
    <source>
        <dbReference type="ARBA" id="ARBA00004141"/>
    </source>
</evidence>
<evidence type="ECO:0000313" key="7">
    <source>
        <dbReference type="Proteomes" id="UP000270296"/>
    </source>
</evidence>
<dbReference type="OrthoDB" id="2985014at2759"/>
<protein>
    <submittedName>
        <fullName evidence="8">Sialin</fullName>
    </submittedName>
</protein>
<dbReference type="GO" id="GO:0016324">
    <property type="term" value="C:apical plasma membrane"/>
    <property type="evidence" value="ECO:0007669"/>
    <property type="project" value="TreeGrafter"/>
</dbReference>
<organism evidence="8">
    <name type="scientific">Soboliphyme baturini</name>
    <dbReference type="NCBI Taxonomy" id="241478"/>
    <lineage>
        <taxon>Eukaryota</taxon>
        <taxon>Metazoa</taxon>
        <taxon>Ecdysozoa</taxon>
        <taxon>Nematoda</taxon>
        <taxon>Enoplea</taxon>
        <taxon>Dorylaimia</taxon>
        <taxon>Dioctophymatida</taxon>
        <taxon>Dioctophymatoidea</taxon>
        <taxon>Soboliphymatidae</taxon>
        <taxon>Soboliphyme</taxon>
    </lineage>
</organism>
<dbReference type="InterPro" id="IPR036259">
    <property type="entry name" value="MFS_trans_sf"/>
</dbReference>
<evidence type="ECO:0000313" key="6">
    <source>
        <dbReference type="EMBL" id="VDO97029.1"/>
    </source>
</evidence>
<feature type="transmembrane region" description="Helical" evidence="5">
    <location>
        <begin position="39"/>
        <end position="57"/>
    </location>
</feature>
<dbReference type="Proteomes" id="UP000270296">
    <property type="component" value="Unassembled WGS sequence"/>
</dbReference>
<evidence type="ECO:0000313" key="8">
    <source>
        <dbReference type="WBParaSite" id="SBAD_0000236001-mRNA-1"/>
    </source>
</evidence>
<dbReference type="SUPFAM" id="SSF103473">
    <property type="entry name" value="MFS general substrate transporter"/>
    <property type="match status" value="2"/>
</dbReference>
<dbReference type="EMBL" id="UZAM01007147">
    <property type="protein sequence ID" value="VDO97029.1"/>
    <property type="molecule type" value="Genomic_DNA"/>
</dbReference>
<dbReference type="GO" id="GO:0022857">
    <property type="term" value="F:transmembrane transporter activity"/>
    <property type="evidence" value="ECO:0007669"/>
    <property type="project" value="TreeGrafter"/>
</dbReference>
<comment type="subcellular location">
    <subcellularLocation>
        <location evidence="1">Membrane</location>
        <topology evidence="1">Multi-pass membrane protein</topology>
    </subcellularLocation>
</comment>
<feature type="transmembrane region" description="Helical" evidence="5">
    <location>
        <begin position="77"/>
        <end position="97"/>
    </location>
</feature>
<dbReference type="GO" id="GO:0006820">
    <property type="term" value="P:monoatomic anion transport"/>
    <property type="evidence" value="ECO:0007669"/>
    <property type="project" value="TreeGrafter"/>
</dbReference>
<keyword evidence="7" id="KW-1185">Reference proteome</keyword>
<gene>
    <name evidence="6" type="ORF">SBAD_LOCUS2255</name>
</gene>
<feature type="transmembrane region" description="Helical" evidence="5">
    <location>
        <begin position="253"/>
        <end position="279"/>
    </location>
</feature>
<dbReference type="AlphaFoldDB" id="A0A183IF61"/>
<dbReference type="PANTHER" id="PTHR11662">
    <property type="entry name" value="SOLUTE CARRIER FAMILY 17"/>
    <property type="match status" value="1"/>
</dbReference>
<dbReference type="PANTHER" id="PTHR11662:SF399">
    <property type="entry name" value="FI19708P1-RELATED"/>
    <property type="match status" value="1"/>
</dbReference>
<evidence type="ECO:0000256" key="4">
    <source>
        <dbReference type="ARBA" id="ARBA00023136"/>
    </source>
</evidence>
<name>A0A183IF61_9BILA</name>
<dbReference type="InterPro" id="IPR050382">
    <property type="entry name" value="MFS_Na/Anion_cotransporter"/>
</dbReference>
<keyword evidence="4 5" id="KW-0472">Membrane</keyword>
<dbReference type="Gene3D" id="1.20.1250.20">
    <property type="entry name" value="MFS general substrate transporter like domains"/>
    <property type="match status" value="1"/>
</dbReference>
<evidence type="ECO:0000256" key="2">
    <source>
        <dbReference type="ARBA" id="ARBA00022692"/>
    </source>
</evidence>
<accession>A0A183IF61</accession>
<sequence length="295" mass="32564">MRGLIADPSQPASIFQEPVHPLSTTFSVPWNRVFKSKPVWAVFLSHFSNNWAAYVLLTDLPLYFKEVLGFYIKYDGVLTAIPYLAQATMFIFAGSLADILRLKFKLKTETVRKIMDASVYQNKECGRSPDNNIYISLPCVRQLNEKLRRIGFASGPNLVFKPSATLRSRLCHLKTQKPKEQKAGWVYQLPYSCGAVYLGETGHILPAIFLVAVGCVGCDTIAVVSLLSASTAFSGLCAGGFVVNLFDLCPKFAGLLFGISTTIGSIPGTTAPVLTGYLLQRLNVKLLIFQYINLY</sequence>
<keyword evidence="3 5" id="KW-1133">Transmembrane helix</keyword>
<proteinExistence type="predicted"/>